<accession>A0A5A7Q5R2</accession>
<feature type="compositionally biased region" description="Basic and acidic residues" evidence="11">
    <location>
        <begin position="1366"/>
        <end position="1375"/>
    </location>
</feature>
<dbReference type="CDD" id="cd19172">
    <property type="entry name" value="SET_SETD2"/>
    <property type="match status" value="1"/>
</dbReference>
<feature type="compositionally biased region" description="Basic and acidic residues" evidence="11">
    <location>
        <begin position="308"/>
        <end position="318"/>
    </location>
</feature>
<keyword evidence="10" id="KW-0539">Nucleus</keyword>
<evidence type="ECO:0000256" key="11">
    <source>
        <dbReference type="SAM" id="MobiDB-lite"/>
    </source>
</evidence>
<evidence type="ECO:0000256" key="2">
    <source>
        <dbReference type="ARBA" id="ARBA00004286"/>
    </source>
</evidence>
<feature type="region of interest" description="Disordered" evidence="11">
    <location>
        <begin position="443"/>
        <end position="466"/>
    </location>
</feature>
<evidence type="ECO:0000256" key="10">
    <source>
        <dbReference type="ARBA" id="ARBA00023242"/>
    </source>
</evidence>
<evidence type="ECO:0000256" key="7">
    <source>
        <dbReference type="ARBA" id="ARBA00022723"/>
    </source>
</evidence>
<dbReference type="PROSITE" id="PS51215">
    <property type="entry name" value="AWS"/>
    <property type="match status" value="1"/>
</dbReference>
<sequence>MFVETSFDENAGEIKEESPGIVLDLDIGKLCISPVPYQSSCVRADESSAAIITSDASVADVLIPSFDSIKFAELCESENDIANDTITADVIGSIWEAGRPEKSADERKNPHRSDFPDFTRTEDSSRDRNGKAESLCDDDKHQKPNHPLIVYRSSRRKNVRNTNNKANQKSEPQNESRNFRKTEKKNSALDLNSLKVSRRRRTLFPKRDRSSVWGLLGNMFPDFEETGGHEPNVGSERNLRSVKGVQGKKSAITTKASKKSVRDSFPPTGRITLKIKIGNQSCGMVHDLNASEKSASGLSKIVGHEEGDKLRASTENRCSDPGTSPDSEVINSIPDATPFEKDLSRQDAPMVPVARISQECLTNSVPDVPVMDGSSLIFLQKKSKKGKKKDKHHKLGHRYVESMLTGANTTCSAKAPMQPEFGQEVVDVSYCKDASTTAFAKKNSNTYSSTKGPKGPSCCSSMTDSRTPVSSKVCSSAEVNPSYEHAAPIESSSAHPGDNLIPCSNGKKFSKCSKAKGQHKSNCEPSDKTSKKEKKNKNKGDRKKLVSRHEIGENNDTNRDLSGVDIHLASGNHSLSDLAETGYPSKGANGSLNSMQFISDELKEQYAPLRNAWVLCDECQKWRRIPAILADQIEETNCGWTCKDNSDKDFADCSIPQEKSDSEINKELEISDAEEDAYNALQKSIQIRSQAVQKPPSWSLIRSNLFLHRSRKTQTIDEVMVCHCKPPADGRMGCGAKCLNRMLNIECVRGTCPCGELCSNQQFQKRKYAKLRWFRCGKKGFGLQALQDISQGQFLIEYVGEVLDMRAYETRQKEYALQGHRHFYFMTLNGSEVIDACAKGNLGRFINHSCDPNCQTEKWMVNGEVCVGLFAVRDIQKGEEVTFDYNYVRVFGAAAKKCVCGSPNCRGYIGGDLTNSEVIVQGDSDEEFAEPVMTLDDREMKEDWNDIISNSLLNREKETIIEPPEKRDRRKKQLNVVAQSENIFSETLVGKVAISSACSDGSFNMSTARQVADIVQDDKPDESFSNDFASKSNVDVELLDAKKDQEESLSISEPAVSNVEAGGAQLVDVSLQPDVMNKALSSAQHTPRKEVTTNALTRKVQLNTTECKAISGGKELVKPGFAVKSHLPSSIKKEKPKSNPVNGKFSPDLDKLNAANHKSKSLPDVTLNNHVETVEKKLNELLDTEGGISKRKDASRGYLKLLFLTANSGTSGHGEAIQSNRDLSMILDALLKTKSRTVLVDIINKNGLQMLHNIMKRYRKEFNKTPILRKLLKVLEYLATREILNLEHITGGPPCPGVESFRDSILTLTDHGDRQVHQIARNFRDRWIPRHLRRKCFMEPDNAKIEFPHYSVHGRPPSASSSQDHPNTRIEKSEEPIAASSSGVVVDYPTPMNSDNNNNGTTKTGVRKRKSRWDTPPPHNYDSTPLPGFSSPHTDDSAPPGFSSPCKKPKDQVNGSLAAAPPFGTVLGNLQPKFAASLPLSYGIPYSVLLQLGVHEAENIMSLKVLPGLPFHPYPPLPTYKKVGPQMMGSQSGPIFTQPAEKYERVNNSSGDDCAAGHLSGHKRTNENGMGLPEMNSPLMGPDFERDGSSHSLGRKFFRQQKWNHAKAAPPWVRMRNGHVGNTRNGGPTGTGFGSGASQFRNSYV</sequence>
<feature type="compositionally biased region" description="Basic and acidic residues" evidence="11">
    <location>
        <begin position="543"/>
        <end position="559"/>
    </location>
</feature>
<evidence type="ECO:0000259" key="13">
    <source>
        <dbReference type="PROSITE" id="PS50868"/>
    </source>
</evidence>
<comment type="subcellular location">
    <subcellularLocation>
        <location evidence="2">Chromosome</location>
    </subcellularLocation>
    <subcellularLocation>
        <location evidence="1">Nucleus</location>
    </subcellularLocation>
</comment>
<dbReference type="Pfam" id="PF00856">
    <property type="entry name" value="SET"/>
    <property type="match status" value="1"/>
</dbReference>
<feature type="region of interest" description="Disordered" evidence="11">
    <location>
        <begin position="308"/>
        <end position="334"/>
    </location>
</feature>
<evidence type="ECO:0000313" key="16">
    <source>
        <dbReference type="EMBL" id="GER40306.1"/>
    </source>
</evidence>
<feature type="domain" description="AWS" evidence="15">
    <location>
        <begin position="717"/>
        <end position="767"/>
    </location>
</feature>
<dbReference type="GO" id="GO:0008270">
    <property type="term" value="F:zinc ion binding"/>
    <property type="evidence" value="ECO:0007669"/>
    <property type="project" value="UniProtKB-KW"/>
</dbReference>
<keyword evidence="5 16" id="KW-0808">Transferase</keyword>
<feature type="compositionally biased region" description="Basic and acidic residues" evidence="11">
    <location>
        <begin position="99"/>
        <end position="131"/>
    </location>
</feature>
<feature type="domain" description="Post-SET" evidence="13">
    <location>
        <begin position="894"/>
        <end position="910"/>
    </location>
</feature>
<dbReference type="Gene3D" id="2.170.270.10">
    <property type="entry name" value="SET domain"/>
    <property type="match status" value="1"/>
</dbReference>
<feature type="compositionally biased region" description="Basic and acidic residues" evidence="11">
    <location>
        <begin position="172"/>
        <end position="187"/>
    </location>
</feature>
<dbReference type="InterPro" id="IPR050777">
    <property type="entry name" value="SET2_Histone-Lys_MeTrsfase"/>
</dbReference>
<evidence type="ECO:0000256" key="8">
    <source>
        <dbReference type="ARBA" id="ARBA00022771"/>
    </source>
</evidence>
<dbReference type="Pfam" id="PF17907">
    <property type="entry name" value="AWS"/>
    <property type="match status" value="1"/>
</dbReference>
<feature type="domain" description="SET" evidence="12">
    <location>
        <begin position="769"/>
        <end position="886"/>
    </location>
</feature>
<keyword evidence="4 16" id="KW-0489">Methyltransferase</keyword>
<feature type="region of interest" description="Disordered" evidence="11">
    <location>
        <begin position="1127"/>
        <end position="1148"/>
    </location>
</feature>
<dbReference type="GO" id="GO:0005694">
    <property type="term" value="C:chromosome"/>
    <property type="evidence" value="ECO:0007669"/>
    <property type="project" value="UniProtKB-SubCell"/>
</dbReference>
<keyword evidence="8" id="KW-0863">Zinc-finger</keyword>
<keyword evidence="3" id="KW-0158">Chromosome</keyword>
<feature type="region of interest" description="Disordered" evidence="11">
    <location>
        <begin position="1621"/>
        <end position="1645"/>
    </location>
</feature>
<dbReference type="SUPFAM" id="SSF82199">
    <property type="entry name" value="SET domain"/>
    <property type="match status" value="1"/>
</dbReference>
<dbReference type="Proteomes" id="UP000325081">
    <property type="component" value="Unassembled WGS sequence"/>
</dbReference>
<evidence type="ECO:0000256" key="1">
    <source>
        <dbReference type="ARBA" id="ARBA00004123"/>
    </source>
</evidence>
<dbReference type="InterPro" id="IPR001214">
    <property type="entry name" value="SET_dom"/>
</dbReference>
<keyword evidence="9" id="KW-0862">Zinc</keyword>
<organism evidence="16 17">
    <name type="scientific">Striga asiatica</name>
    <name type="common">Asiatic witchweed</name>
    <name type="synonym">Buchnera asiatica</name>
    <dbReference type="NCBI Taxonomy" id="4170"/>
    <lineage>
        <taxon>Eukaryota</taxon>
        <taxon>Viridiplantae</taxon>
        <taxon>Streptophyta</taxon>
        <taxon>Embryophyta</taxon>
        <taxon>Tracheophyta</taxon>
        <taxon>Spermatophyta</taxon>
        <taxon>Magnoliopsida</taxon>
        <taxon>eudicotyledons</taxon>
        <taxon>Gunneridae</taxon>
        <taxon>Pentapetalae</taxon>
        <taxon>asterids</taxon>
        <taxon>lamiids</taxon>
        <taxon>Lamiales</taxon>
        <taxon>Orobanchaceae</taxon>
        <taxon>Buchnereae</taxon>
        <taxon>Striga</taxon>
    </lineage>
</organism>
<evidence type="ECO:0000256" key="5">
    <source>
        <dbReference type="ARBA" id="ARBA00022679"/>
    </source>
</evidence>
<dbReference type="PANTHER" id="PTHR22884">
    <property type="entry name" value="SET DOMAIN PROTEINS"/>
    <property type="match status" value="1"/>
</dbReference>
<dbReference type="InterPro" id="IPR046341">
    <property type="entry name" value="SET_dom_sf"/>
</dbReference>
<feature type="domain" description="CW-type" evidence="14">
    <location>
        <begin position="607"/>
        <end position="661"/>
    </location>
</feature>
<keyword evidence="7" id="KW-0479">Metal-binding</keyword>
<reference evidence="17" key="1">
    <citation type="journal article" date="2019" name="Curr. Biol.">
        <title>Genome Sequence of Striga asiatica Provides Insight into the Evolution of Plant Parasitism.</title>
        <authorList>
            <person name="Yoshida S."/>
            <person name="Kim S."/>
            <person name="Wafula E.K."/>
            <person name="Tanskanen J."/>
            <person name="Kim Y.M."/>
            <person name="Honaas L."/>
            <person name="Yang Z."/>
            <person name="Spallek T."/>
            <person name="Conn C.E."/>
            <person name="Ichihashi Y."/>
            <person name="Cheong K."/>
            <person name="Cui S."/>
            <person name="Der J.P."/>
            <person name="Gundlach H."/>
            <person name="Jiao Y."/>
            <person name="Hori C."/>
            <person name="Ishida J.K."/>
            <person name="Kasahara H."/>
            <person name="Kiba T."/>
            <person name="Kim M.S."/>
            <person name="Koo N."/>
            <person name="Laohavisit A."/>
            <person name="Lee Y.H."/>
            <person name="Lumba S."/>
            <person name="McCourt P."/>
            <person name="Mortimer J.C."/>
            <person name="Mutuku J.M."/>
            <person name="Nomura T."/>
            <person name="Sasaki-Sekimoto Y."/>
            <person name="Seto Y."/>
            <person name="Wang Y."/>
            <person name="Wakatake T."/>
            <person name="Sakakibara H."/>
            <person name="Demura T."/>
            <person name="Yamaguchi S."/>
            <person name="Yoneyama K."/>
            <person name="Manabe R.I."/>
            <person name="Nelson D.C."/>
            <person name="Schulman A.H."/>
            <person name="Timko M.P."/>
            <person name="dePamphilis C.W."/>
            <person name="Choi D."/>
            <person name="Shirasu K."/>
        </authorList>
    </citation>
    <scope>NUCLEOTIDE SEQUENCE [LARGE SCALE GENOMIC DNA]</scope>
    <source>
        <strain evidence="17">cv. UVA1</strain>
    </source>
</reference>
<dbReference type="SMART" id="SM00508">
    <property type="entry name" value="PostSET"/>
    <property type="match status" value="1"/>
</dbReference>
<evidence type="ECO:0000259" key="12">
    <source>
        <dbReference type="PROSITE" id="PS50280"/>
    </source>
</evidence>
<dbReference type="Gene3D" id="3.30.40.100">
    <property type="match status" value="1"/>
</dbReference>
<keyword evidence="17" id="KW-1185">Reference proteome</keyword>
<evidence type="ECO:0000259" key="15">
    <source>
        <dbReference type="PROSITE" id="PS51215"/>
    </source>
</evidence>
<dbReference type="InterPro" id="IPR006560">
    <property type="entry name" value="AWS_dom"/>
</dbReference>
<protein>
    <submittedName>
        <fullName evidence="16">Histone-lysine N-methyltransferase</fullName>
    </submittedName>
</protein>
<dbReference type="FunFam" id="2.170.270.10:FF:000035">
    <property type="entry name" value="Histone-lysine N-methyltransferase"/>
    <property type="match status" value="1"/>
</dbReference>
<feature type="region of interest" description="Disordered" evidence="11">
    <location>
        <begin position="1348"/>
        <end position="1455"/>
    </location>
</feature>
<keyword evidence="6" id="KW-0949">S-adenosyl-L-methionine</keyword>
<dbReference type="PROSITE" id="PS51050">
    <property type="entry name" value="ZF_CW"/>
    <property type="match status" value="1"/>
</dbReference>
<feature type="compositionally biased region" description="Polar residues" evidence="11">
    <location>
        <begin position="160"/>
        <end position="171"/>
    </location>
</feature>
<evidence type="ECO:0000256" key="9">
    <source>
        <dbReference type="ARBA" id="ARBA00022833"/>
    </source>
</evidence>
<feature type="region of interest" description="Disordered" evidence="11">
    <location>
        <begin position="244"/>
        <end position="267"/>
    </location>
</feature>
<feature type="region of interest" description="Disordered" evidence="11">
    <location>
        <begin position="516"/>
        <end position="564"/>
    </location>
</feature>
<feature type="compositionally biased region" description="Polar residues" evidence="11">
    <location>
        <begin position="1391"/>
        <end position="1404"/>
    </location>
</feature>
<evidence type="ECO:0000313" key="17">
    <source>
        <dbReference type="Proteomes" id="UP000325081"/>
    </source>
</evidence>
<feature type="compositionally biased region" description="Basic and acidic residues" evidence="11">
    <location>
        <begin position="521"/>
        <end position="530"/>
    </location>
</feature>
<feature type="compositionally biased region" description="Polar residues" evidence="11">
    <location>
        <begin position="319"/>
        <end position="330"/>
    </location>
</feature>
<proteinExistence type="predicted"/>
<evidence type="ECO:0000256" key="4">
    <source>
        <dbReference type="ARBA" id="ARBA00022603"/>
    </source>
</evidence>
<dbReference type="InterPro" id="IPR011124">
    <property type="entry name" value="Znf_CW"/>
</dbReference>
<name>A0A5A7Q5R2_STRAF</name>
<dbReference type="SMART" id="SM00317">
    <property type="entry name" value="SET"/>
    <property type="match status" value="1"/>
</dbReference>
<comment type="caution">
    <text evidence="16">The sequence shown here is derived from an EMBL/GenBank/DDBJ whole genome shotgun (WGS) entry which is preliminary data.</text>
</comment>
<gene>
    <name evidence="16" type="ORF">STAS_16974</name>
</gene>
<dbReference type="SMART" id="SM00570">
    <property type="entry name" value="AWS"/>
    <property type="match status" value="1"/>
</dbReference>
<dbReference type="InterPro" id="IPR044437">
    <property type="entry name" value="SETD2/Set2_SET"/>
</dbReference>
<evidence type="ECO:0000256" key="6">
    <source>
        <dbReference type="ARBA" id="ARBA00022691"/>
    </source>
</evidence>
<dbReference type="PROSITE" id="PS50280">
    <property type="entry name" value="SET"/>
    <property type="match status" value="1"/>
</dbReference>
<dbReference type="Pfam" id="PF07496">
    <property type="entry name" value="zf-CW"/>
    <property type="match status" value="1"/>
</dbReference>
<dbReference type="OrthoDB" id="422362at2759"/>
<dbReference type="GO" id="GO:0032259">
    <property type="term" value="P:methylation"/>
    <property type="evidence" value="ECO:0007669"/>
    <property type="project" value="UniProtKB-KW"/>
</dbReference>
<evidence type="ECO:0000259" key="14">
    <source>
        <dbReference type="PROSITE" id="PS51050"/>
    </source>
</evidence>
<dbReference type="EMBL" id="BKCP01005849">
    <property type="protein sequence ID" value="GER40306.1"/>
    <property type="molecule type" value="Genomic_DNA"/>
</dbReference>
<feature type="compositionally biased region" description="Basic residues" evidence="11">
    <location>
        <begin position="531"/>
        <end position="542"/>
    </location>
</feature>
<feature type="region of interest" description="Disordered" evidence="11">
    <location>
        <begin position="99"/>
        <end position="193"/>
    </location>
</feature>
<dbReference type="InterPro" id="IPR003616">
    <property type="entry name" value="Post-SET_dom"/>
</dbReference>
<dbReference type="GO" id="GO:0046975">
    <property type="term" value="F:histone H3K36 methyltransferase activity"/>
    <property type="evidence" value="ECO:0007669"/>
    <property type="project" value="InterPro"/>
</dbReference>
<dbReference type="GO" id="GO:0005634">
    <property type="term" value="C:nucleus"/>
    <property type="evidence" value="ECO:0007669"/>
    <property type="project" value="UniProtKB-SubCell"/>
</dbReference>
<evidence type="ECO:0000256" key="3">
    <source>
        <dbReference type="ARBA" id="ARBA00022454"/>
    </source>
</evidence>
<dbReference type="PROSITE" id="PS50868">
    <property type="entry name" value="POST_SET"/>
    <property type="match status" value="1"/>
</dbReference>